<keyword evidence="2" id="KW-1185">Reference proteome</keyword>
<name>F3KTW1_9BURK</name>
<reference evidence="1 2" key="1">
    <citation type="journal article" date="2011" name="EMBO J.">
        <title>Structural diversity of bacterial flagellar motors.</title>
        <authorList>
            <person name="Chen S."/>
            <person name="Beeby M."/>
            <person name="Murphy G.E."/>
            <person name="Leadbetter J.R."/>
            <person name="Hendrixson D.R."/>
            <person name="Briegel A."/>
            <person name="Li Z."/>
            <person name="Shi J."/>
            <person name="Tocheva E.I."/>
            <person name="Muller A."/>
            <person name="Dobro M.J."/>
            <person name="Jensen G.J."/>
        </authorList>
    </citation>
    <scope>NUCLEOTIDE SEQUENCE [LARGE SCALE GENOMIC DNA]</scope>
    <source>
        <strain evidence="1 2">ATCC 19624</strain>
    </source>
</reference>
<gene>
    <name evidence="1" type="ORF">HGR_09463</name>
</gene>
<sequence>MLVVMVLLLILGVSAAAVLRDAVSAERFAHNLRQQQWAQQQAELALRHCEAELRKPDGSEAGLPPGVALRDPALAETQLTRTAWEAPPAWRQGANWTGVAGLSTARVTLSQDQAGLPVQGLKPGRLPECLVELQVLADGALVHVITARGFSPAYPVSSSMGPNAASAGGAVVWVQSIVLLGAPTSEAQASGQRPLLDRLWRRILQPPVP</sequence>
<dbReference type="eggNOG" id="COG4726">
    <property type="taxonomic scope" value="Bacteria"/>
</dbReference>
<dbReference type="EMBL" id="AEGR01000057">
    <property type="protein sequence ID" value="EGI76789.1"/>
    <property type="molecule type" value="Genomic_DNA"/>
</dbReference>
<evidence type="ECO:0000313" key="2">
    <source>
        <dbReference type="Proteomes" id="UP000016368"/>
    </source>
</evidence>
<organism evidence="1 2">
    <name type="scientific">Hylemonella gracilis ATCC 19624</name>
    <dbReference type="NCBI Taxonomy" id="887062"/>
    <lineage>
        <taxon>Bacteria</taxon>
        <taxon>Pseudomonadati</taxon>
        <taxon>Pseudomonadota</taxon>
        <taxon>Betaproteobacteria</taxon>
        <taxon>Burkholderiales</taxon>
        <taxon>Comamonadaceae</taxon>
        <taxon>Hylemonella</taxon>
    </lineage>
</organism>
<proteinExistence type="predicted"/>
<dbReference type="AlphaFoldDB" id="F3KTW1"/>
<protein>
    <submittedName>
        <fullName evidence="1">Uncharacterized protein</fullName>
    </submittedName>
</protein>
<dbReference type="Proteomes" id="UP000016368">
    <property type="component" value="Unassembled WGS sequence"/>
</dbReference>
<dbReference type="STRING" id="887062.HGR_09463"/>
<evidence type="ECO:0000313" key="1">
    <source>
        <dbReference type="EMBL" id="EGI76789.1"/>
    </source>
</evidence>
<accession>F3KTW1</accession>
<comment type="caution">
    <text evidence="1">The sequence shown here is derived from an EMBL/GenBank/DDBJ whole genome shotgun (WGS) entry which is preliminary data.</text>
</comment>